<evidence type="ECO:0000256" key="3">
    <source>
        <dbReference type="ARBA" id="ARBA00022679"/>
    </source>
</evidence>
<dbReference type="GO" id="GO:0003950">
    <property type="term" value="F:NAD+ poly-ADP-ribosyltransferase activity"/>
    <property type="evidence" value="ECO:0007669"/>
    <property type="project" value="UniProtKB-UniRule"/>
</dbReference>
<sequence>MLDELLELEIAYSILKTDNDADRKRDPIDVHYEKLHAQLEVVDEKSDEWKLIQKYVANTHAPTHTLYKLEVVDIIRVKREGENERFRKDILNRYLLWHGSRITNYAGILSQGLRIAPPEAPTGYMFGKGIYFADMVTKSANYCYALNKEGFILLCEVALGEIQEEIQAKSIRKPKNGKHSVKGIGQTVPDPKENFITEDGVTVPLGKPIQTGRDDLALLYNEFVFYDFLLCGAIALLQSTKTRIVERYIVYDVAQVEIKYLVRAKFNAQF</sequence>
<evidence type="ECO:0000256" key="5">
    <source>
        <dbReference type="ARBA" id="ARBA00022765"/>
    </source>
</evidence>
<dbReference type="AlphaFoldDB" id="A0A183EIU6"/>
<dbReference type="EMBL" id="UYRT01091372">
    <property type="protein sequence ID" value="VDN37036.1"/>
    <property type="molecule type" value="Genomic_DNA"/>
</dbReference>
<protein>
    <recommendedName>
        <fullName evidence="11">Poly [ADP-ribose] polymerase</fullName>
        <shortName evidence="11">PARP</shortName>
        <ecNumber evidence="11">2.4.2.-</ecNumber>
    </recommendedName>
</protein>
<proteinExistence type="inferred from homology"/>
<dbReference type="PROSITE" id="PS51059">
    <property type="entry name" value="PARP_CATALYTIC"/>
    <property type="match status" value="1"/>
</dbReference>
<dbReference type="Pfam" id="PF00644">
    <property type="entry name" value="PARP"/>
    <property type="match status" value="1"/>
</dbReference>
<dbReference type="PANTHER" id="PTHR10459:SF112">
    <property type="entry name" value="POLY [ADP-RIBOSE] POLYMERASE 1"/>
    <property type="match status" value="1"/>
</dbReference>
<reference evidence="15" key="1">
    <citation type="submission" date="2016-06" db="UniProtKB">
        <authorList>
            <consortium name="WormBaseParasite"/>
        </authorList>
    </citation>
    <scope>IDENTIFICATION</scope>
</reference>
<dbReference type="Gene3D" id="3.90.228.10">
    <property type="match status" value="1"/>
</dbReference>
<name>A0A183EIU6_9BILA</name>
<dbReference type="InterPro" id="IPR012317">
    <property type="entry name" value="Poly(ADP-ribose)pol_cat_dom"/>
</dbReference>
<dbReference type="GO" id="GO:0070212">
    <property type="term" value="P:protein poly-ADP-ribosylation"/>
    <property type="evidence" value="ECO:0007669"/>
    <property type="project" value="TreeGrafter"/>
</dbReference>
<keyword evidence="8" id="KW-0539">Nucleus</keyword>
<evidence type="ECO:0000256" key="2">
    <source>
        <dbReference type="ARBA" id="ARBA00022676"/>
    </source>
</evidence>
<keyword evidence="14" id="KW-1185">Reference proteome</keyword>
<comment type="similarity">
    <text evidence="9">Belongs to the ARTD/PARP family.</text>
</comment>
<evidence type="ECO:0000313" key="13">
    <source>
        <dbReference type="EMBL" id="VDN37036.1"/>
    </source>
</evidence>
<evidence type="ECO:0000259" key="12">
    <source>
        <dbReference type="PROSITE" id="PS51059"/>
    </source>
</evidence>
<dbReference type="InterPro" id="IPR050800">
    <property type="entry name" value="ARTD/PARP"/>
</dbReference>
<evidence type="ECO:0000256" key="6">
    <source>
        <dbReference type="ARBA" id="ARBA00023027"/>
    </source>
</evidence>
<dbReference type="GO" id="GO:0016779">
    <property type="term" value="F:nucleotidyltransferase activity"/>
    <property type="evidence" value="ECO:0007669"/>
    <property type="project" value="UniProtKB-KW"/>
</dbReference>
<evidence type="ECO:0000256" key="10">
    <source>
        <dbReference type="ARBA" id="ARBA00033987"/>
    </source>
</evidence>
<dbReference type="GO" id="GO:1990404">
    <property type="term" value="F:NAD+-protein mono-ADP-ribosyltransferase activity"/>
    <property type="evidence" value="ECO:0007669"/>
    <property type="project" value="TreeGrafter"/>
</dbReference>
<accession>A0A183EIU6</accession>
<feature type="domain" description="PARP catalytic" evidence="12">
    <location>
        <begin position="26"/>
        <end position="270"/>
    </location>
</feature>
<keyword evidence="3 11" id="KW-0808">Transferase</keyword>
<dbReference type="FunFam" id="3.90.228.10:FF:000002">
    <property type="entry name" value="Poly [ADP-ribose] polymerase"/>
    <property type="match status" value="1"/>
</dbReference>
<dbReference type="GO" id="GO:0003677">
    <property type="term" value="F:DNA binding"/>
    <property type="evidence" value="ECO:0007669"/>
    <property type="project" value="UniProtKB-KW"/>
</dbReference>
<keyword evidence="4" id="KW-0548">Nucleotidyltransferase</keyword>
<keyword evidence="5" id="KW-0013">ADP-ribosylation</keyword>
<evidence type="ECO:0000256" key="4">
    <source>
        <dbReference type="ARBA" id="ARBA00022695"/>
    </source>
</evidence>
<dbReference type="WBParaSite" id="GPUH_0002091201-mRNA-1">
    <property type="protein sequence ID" value="GPUH_0002091201-mRNA-1"/>
    <property type="gene ID" value="GPUH_0002091201"/>
</dbReference>
<evidence type="ECO:0000256" key="9">
    <source>
        <dbReference type="ARBA" id="ARBA00024347"/>
    </source>
</evidence>
<dbReference type="SUPFAM" id="SSF56399">
    <property type="entry name" value="ADP-ribosylation"/>
    <property type="match status" value="1"/>
</dbReference>
<keyword evidence="2 11" id="KW-0328">Glycosyltransferase</keyword>
<comment type="subcellular location">
    <subcellularLocation>
        <location evidence="1">Nucleus</location>
    </subcellularLocation>
</comment>
<dbReference type="GO" id="GO:0006302">
    <property type="term" value="P:double-strand break repair"/>
    <property type="evidence" value="ECO:0007669"/>
    <property type="project" value="TreeGrafter"/>
</dbReference>
<dbReference type="OrthoDB" id="429950at2759"/>
<evidence type="ECO:0000256" key="8">
    <source>
        <dbReference type="ARBA" id="ARBA00023242"/>
    </source>
</evidence>
<evidence type="ECO:0000313" key="14">
    <source>
        <dbReference type="Proteomes" id="UP000271098"/>
    </source>
</evidence>
<organism evidence="15">
    <name type="scientific">Gongylonema pulchrum</name>
    <dbReference type="NCBI Taxonomy" id="637853"/>
    <lineage>
        <taxon>Eukaryota</taxon>
        <taxon>Metazoa</taxon>
        <taxon>Ecdysozoa</taxon>
        <taxon>Nematoda</taxon>
        <taxon>Chromadorea</taxon>
        <taxon>Rhabditida</taxon>
        <taxon>Spirurina</taxon>
        <taxon>Spiruromorpha</taxon>
        <taxon>Spiruroidea</taxon>
        <taxon>Gongylonematidae</taxon>
        <taxon>Gongylonema</taxon>
    </lineage>
</organism>
<evidence type="ECO:0000256" key="1">
    <source>
        <dbReference type="ARBA" id="ARBA00004123"/>
    </source>
</evidence>
<reference evidence="13 14" key="2">
    <citation type="submission" date="2018-11" db="EMBL/GenBank/DDBJ databases">
        <authorList>
            <consortium name="Pathogen Informatics"/>
        </authorList>
    </citation>
    <scope>NUCLEOTIDE SEQUENCE [LARGE SCALE GENOMIC DNA]</scope>
</reference>
<evidence type="ECO:0000256" key="7">
    <source>
        <dbReference type="ARBA" id="ARBA00023125"/>
    </source>
</evidence>
<evidence type="ECO:0000256" key="11">
    <source>
        <dbReference type="RuleBase" id="RU362114"/>
    </source>
</evidence>
<dbReference type="Proteomes" id="UP000271098">
    <property type="component" value="Unassembled WGS sequence"/>
</dbReference>
<evidence type="ECO:0000313" key="15">
    <source>
        <dbReference type="WBParaSite" id="GPUH_0002091201-mRNA-1"/>
    </source>
</evidence>
<dbReference type="EC" id="2.4.2.-" evidence="11"/>
<dbReference type="GO" id="GO:0005730">
    <property type="term" value="C:nucleolus"/>
    <property type="evidence" value="ECO:0007669"/>
    <property type="project" value="TreeGrafter"/>
</dbReference>
<keyword evidence="7" id="KW-0238">DNA-binding</keyword>
<keyword evidence="6 11" id="KW-0520">NAD</keyword>
<gene>
    <name evidence="13" type="ORF">GPUH_LOCUS20887</name>
</gene>
<dbReference type="CDD" id="cd01437">
    <property type="entry name" value="parp_like"/>
    <property type="match status" value="1"/>
</dbReference>
<dbReference type="PANTHER" id="PTHR10459">
    <property type="entry name" value="DNA LIGASE"/>
    <property type="match status" value="1"/>
</dbReference>
<comment type="catalytic activity">
    <reaction evidence="10">
        <text>NAD(+) + (ADP-D-ribosyl)n-acceptor = nicotinamide + (ADP-D-ribosyl)n+1-acceptor + H(+).</text>
        <dbReference type="EC" id="2.4.2.30"/>
    </reaction>
</comment>